<keyword evidence="2" id="KW-1185">Reference proteome</keyword>
<proteinExistence type="predicted"/>
<protein>
    <submittedName>
        <fullName evidence="1">Uncharacterized protein</fullName>
    </submittedName>
</protein>
<evidence type="ECO:0000313" key="1">
    <source>
        <dbReference type="EMBL" id="KAF3765913.1"/>
    </source>
</evidence>
<feature type="non-terminal residue" evidence="1">
    <location>
        <position position="1"/>
    </location>
</feature>
<dbReference type="RefSeq" id="XP_040776874.1">
    <property type="nucleotide sequence ID" value="XM_040915691.1"/>
</dbReference>
<sequence length="95" mass="10704">IESTGYEVMLCSLCLEEGVRCKMVDGVKSCSQCTKRGCSCDAGWVSMSSQRLLERQRELADAQARLSESLGRLFRLKKQQRFLQEKGIKLVNEGL</sequence>
<dbReference type="EMBL" id="MU032347">
    <property type="protein sequence ID" value="KAF3765913.1"/>
    <property type="molecule type" value="Genomic_DNA"/>
</dbReference>
<comment type="caution">
    <text evidence="1">The sequence shown here is derived from an EMBL/GenBank/DDBJ whole genome shotgun (WGS) entry which is preliminary data.</text>
</comment>
<feature type="non-terminal residue" evidence="1">
    <location>
        <position position="95"/>
    </location>
</feature>
<dbReference type="AlphaFoldDB" id="A0A9P4Y3B7"/>
<organism evidence="1 2">
    <name type="scientific">Cryphonectria parasitica (strain ATCC 38755 / EP155)</name>
    <dbReference type="NCBI Taxonomy" id="660469"/>
    <lineage>
        <taxon>Eukaryota</taxon>
        <taxon>Fungi</taxon>
        <taxon>Dikarya</taxon>
        <taxon>Ascomycota</taxon>
        <taxon>Pezizomycotina</taxon>
        <taxon>Sordariomycetes</taxon>
        <taxon>Sordariomycetidae</taxon>
        <taxon>Diaporthales</taxon>
        <taxon>Cryphonectriaceae</taxon>
        <taxon>Cryphonectria-Endothia species complex</taxon>
        <taxon>Cryphonectria</taxon>
    </lineage>
</organism>
<dbReference type="OrthoDB" id="4850399at2759"/>
<name>A0A9P4Y3B7_CRYP1</name>
<gene>
    <name evidence="1" type="ORF">M406DRAFT_224691</name>
</gene>
<evidence type="ECO:0000313" key="2">
    <source>
        <dbReference type="Proteomes" id="UP000803844"/>
    </source>
</evidence>
<dbReference type="Proteomes" id="UP000803844">
    <property type="component" value="Unassembled WGS sequence"/>
</dbReference>
<dbReference type="GeneID" id="63832820"/>
<reference evidence="1" key="1">
    <citation type="journal article" date="2020" name="Phytopathology">
        <title>Genome sequence of the chestnut blight fungus Cryphonectria parasitica EP155: A fundamental resource for an archetypical invasive plant pathogen.</title>
        <authorList>
            <person name="Crouch J.A."/>
            <person name="Dawe A."/>
            <person name="Aerts A."/>
            <person name="Barry K."/>
            <person name="Churchill A.C.L."/>
            <person name="Grimwood J."/>
            <person name="Hillman B."/>
            <person name="Milgroom M.G."/>
            <person name="Pangilinan J."/>
            <person name="Smith M."/>
            <person name="Salamov A."/>
            <person name="Schmutz J."/>
            <person name="Yadav J."/>
            <person name="Grigoriev I.V."/>
            <person name="Nuss D."/>
        </authorList>
    </citation>
    <scope>NUCLEOTIDE SEQUENCE</scope>
    <source>
        <strain evidence="1">EP155</strain>
    </source>
</reference>
<accession>A0A9P4Y3B7</accession>